<evidence type="ECO:0000313" key="5">
    <source>
        <dbReference type="Proteomes" id="UP000054526"/>
    </source>
</evidence>
<dbReference type="EMBL" id="JXAL01000016">
    <property type="protein sequence ID" value="KIL35856.1"/>
    <property type="molecule type" value="Genomic_DNA"/>
</dbReference>
<dbReference type="Proteomes" id="UP000054526">
    <property type="component" value="Unassembled WGS sequence"/>
</dbReference>
<evidence type="ECO:0000259" key="3">
    <source>
        <dbReference type="SMART" id="SM00421"/>
    </source>
</evidence>
<sequence>MITLTEREASVLGLIGTGLNQIEMAEKLNIPKKTVSNYFARLRELGAIKSTGGKSEVLVDCYKTVDKLTNGTKRAQQQKVEISDDEALYIRNHYNVLPRSRIAERLGVSKVTFNLMCLQLGMGE</sequence>
<dbReference type="Pfam" id="PF00196">
    <property type="entry name" value="GerE"/>
    <property type="match status" value="1"/>
</dbReference>
<comment type="caution">
    <text evidence="4">The sequence shown here is derived from an EMBL/GenBank/DDBJ whole genome shotgun (WGS) entry which is preliminary data.</text>
</comment>
<feature type="domain" description="HTH luxR-type" evidence="3">
    <location>
        <begin position="1"/>
        <end position="57"/>
    </location>
</feature>
<organism evidence="4 5">
    <name type="scientific">Cohnella kolymensis</name>
    <dbReference type="NCBI Taxonomy" id="1590652"/>
    <lineage>
        <taxon>Bacteria</taxon>
        <taxon>Bacillati</taxon>
        <taxon>Bacillota</taxon>
        <taxon>Bacilli</taxon>
        <taxon>Bacillales</taxon>
        <taxon>Paenibacillaceae</taxon>
        <taxon>Cohnella</taxon>
    </lineage>
</organism>
<dbReference type="SMART" id="SM00421">
    <property type="entry name" value="HTH_LUXR"/>
    <property type="match status" value="1"/>
</dbReference>
<keyword evidence="1" id="KW-0805">Transcription regulation</keyword>
<dbReference type="Gene3D" id="1.10.10.10">
    <property type="entry name" value="Winged helix-like DNA-binding domain superfamily/Winged helix DNA-binding domain"/>
    <property type="match status" value="1"/>
</dbReference>
<dbReference type="SUPFAM" id="SSF46894">
    <property type="entry name" value="C-terminal effector domain of the bipartite response regulators"/>
    <property type="match status" value="1"/>
</dbReference>
<dbReference type="RefSeq" id="WP_041062551.1">
    <property type="nucleotide sequence ID" value="NZ_JXAL01000016.1"/>
</dbReference>
<evidence type="ECO:0000256" key="2">
    <source>
        <dbReference type="ARBA" id="ARBA00023163"/>
    </source>
</evidence>
<keyword evidence="2" id="KW-0804">Transcription</keyword>
<name>A0ABR5A4D0_9BACL</name>
<evidence type="ECO:0000256" key="1">
    <source>
        <dbReference type="ARBA" id="ARBA00023015"/>
    </source>
</evidence>
<dbReference type="InterPro" id="IPR036388">
    <property type="entry name" value="WH-like_DNA-bd_sf"/>
</dbReference>
<dbReference type="InterPro" id="IPR000792">
    <property type="entry name" value="Tscrpt_reg_LuxR_C"/>
</dbReference>
<evidence type="ECO:0000313" key="4">
    <source>
        <dbReference type="EMBL" id="KIL35856.1"/>
    </source>
</evidence>
<proteinExistence type="predicted"/>
<keyword evidence="5" id="KW-1185">Reference proteome</keyword>
<reference evidence="4 5" key="1">
    <citation type="submission" date="2014-12" db="EMBL/GenBank/DDBJ databases">
        <title>Draft genome sequence of Cohnella kolymensis strain B-2846.</title>
        <authorList>
            <person name="Karlyshev A.V."/>
            <person name="Kudryashova E.B."/>
        </authorList>
    </citation>
    <scope>NUCLEOTIDE SEQUENCE [LARGE SCALE GENOMIC DNA]</scope>
    <source>
        <strain evidence="4 5">VKM B-2846</strain>
    </source>
</reference>
<dbReference type="InterPro" id="IPR016032">
    <property type="entry name" value="Sig_transdc_resp-reg_C-effctor"/>
</dbReference>
<gene>
    <name evidence="4" type="ORF">SD71_10705</name>
</gene>
<dbReference type="PRINTS" id="PR00038">
    <property type="entry name" value="HTHLUXR"/>
</dbReference>
<accession>A0ABR5A4D0</accession>
<protein>
    <recommendedName>
        <fullName evidence="3">HTH luxR-type domain-containing protein</fullName>
    </recommendedName>
</protein>